<evidence type="ECO:0000313" key="3">
    <source>
        <dbReference type="Proteomes" id="UP001063350"/>
    </source>
</evidence>
<dbReference type="RefSeq" id="WP_267928749.1">
    <property type="nucleotide sequence ID" value="NZ_AP024233.1"/>
</dbReference>
<evidence type="ECO:0000256" key="1">
    <source>
        <dbReference type="SAM" id="MobiDB-lite"/>
    </source>
</evidence>
<gene>
    <name evidence="2" type="ORF">GF1_12270</name>
</gene>
<sequence>MNIEFHYNITYILARKARFDSQDAFILAYSSQYVDDNAFHYYINYPDGGHFISEVSQTMDITKPSPKRQKIYPLFHFIPGDPDSPTARRKDGKTHPFNTTPDSENARYLLQRALASGDLYRMGVALHAYADTWAHQNFLGLKNKFNALPGLVESLIPNIGHADAKHEPDTVNNRWKDDRLVEELEVVDNNDRFIQAAEKIFKTLWQVKNSDQDDPTPLWQELKKQLLTAMDETYLLGADDRARKKAYRKICDDMPDYDENRWRYAAVEKREFEIDLFDKYWAKGSREEFEQSDWYRFQQAVIAHREDALKRLHPLYEAEHFPA</sequence>
<dbReference type="AlphaFoldDB" id="A0A915TZS3"/>
<dbReference type="InterPro" id="IPR046653">
    <property type="entry name" value="DUF6765"/>
</dbReference>
<reference evidence="2" key="1">
    <citation type="submission" date="2020-12" db="EMBL/GenBank/DDBJ databases">
        <title>Desulfobium dissulfuricans gen. nov., sp. nov., a novel mesophilic, sulfate-reducing bacterium isolated from a deep-sea hydrothermal vent.</title>
        <authorList>
            <person name="Hashimoto Y."/>
            <person name="Tame A."/>
            <person name="Sawayama S."/>
            <person name="Miyazaki J."/>
            <person name="Takai K."/>
            <person name="Nakagawa S."/>
        </authorList>
    </citation>
    <scope>NUCLEOTIDE SEQUENCE</scope>
    <source>
        <strain evidence="2">GF1</strain>
    </source>
</reference>
<evidence type="ECO:0000313" key="2">
    <source>
        <dbReference type="EMBL" id="BCO08851.1"/>
    </source>
</evidence>
<name>A0A915TZS3_9BACT</name>
<protein>
    <submittedName>
        <fullName evidence="2">Uncharacterized protein</fullName>
    </submittedName>
</protein>
<proteinExistence type="predicted"/>
<feature type="region of interest" description="Disordered" evidence="1">
    <location>
        <begin position="79"/>
        <end position="102"/>
    </location>
</feature>
<dbReference type="EMBL" id="AP024233">
    <property type="protein sequence ID" value="BCO08851.1"/>
    <property type="molecule type" value="Genomic_DNA"/>
</dbReference>
<dbReference type="KEGG" id="ddu:GF1_12270"/>
<organism evidence="2 3">
    <name type="scientific">Desulfolithobacter dissulfuricans</name>
    <dbReference type="NCBI Taxonomy" id="2795293"/>
    <lineage>
        <taxon>Bacteria</taxon>
        <taxon>Pseudomonadati</taxon>
        <taxon>Thermodesulfobacteriota</taxon>
        <taxon>Desulfobulbia</taxon>
        <taxon>Desulfobulbales</taxon>
        <taxon>Desulfobulbaceae</taxon>
        <taxon>Desulfolithobacter</taxon>
    </lineage>
</organism>
<keyword evidence="3" id="KW-1185">Reference proteome</keyword>
<dbReference type="Proteomes" id="UP001063350">
    <property type="component" value="Chromosome"/>
</dbReference>
<dbReference type="Pfam" id="PF20551">
    <property type="entry name" value="DUF6765"/>
    <property type="match status" value="1"/>
</dbReference>
<accession>A0A915TZS3</accession>